<reference evidence="3" key="1">
    <citation type="submission" date="2016-11" db="EMBL/GenBank/DDBJ databases">
        <authorList>
            <person name="Varghese N."/>
            <person name="Submissions S."/>
        </authorList>
    </citation>
    <scope>NUCLEOTIDE SEQUENCE [LARGE SCALE GENOMIC DNA]</scope>
    <source>
        <strain evidence="3">DSM 16057</strain>
    </source>
</reference>
<evidence type="ECO:0000256" key="1">
    <source>
        <dbReference type="SAM" id="MobiDB-lite"/>
    </source>
</evidence>
<dbReference type="EMBL" id="FQZM01000003">
    <property type="protein sequence ID" value="SHI35641.1"/>
    <property type="molecule type" value="Genomic_DNA"/>
</dbReference>
<dbReference type="Proteomes" id="UP000184529">
    <property type="component" value="Unassembled WGS sequence"/>
</dbReference>
<dbReference type="AlphaFoldDB" id="A0A1M6AGY2"/>
<keyword evidence="3" id="KW-1185">Reference proteome</keyword>
<evidence type="ECO:0000313" key="3">
    <source>
        <dbReference type="Proteomes" id="UP000184529"/>
    </source>
</evidence>
<organism evidence="2 3">
    <name type="scientific">Desulfofundulus thermosubterraneus DSM 16057</name>
    <dbReference type="NCBI Taxonomy" id="1121432"/>
    <lineage>
        <taxon>Bacteria</taxon>
        <taxon>Bacillati</taxon>
        <taxon>Bacillota</taxon>
        <taxon>Clostridia</taxon>
        <taxon>Eubacteriales</taxon>
        <taxon>Peptococcaceae</taxon>
        <taxon>Desulfofundulus</taxon>
    </lineage>
</organism>
<sequence>MPAVKRPGKREPRFAPGNEDLLEQPATPEEKKRGEFTRVTTLSFDEVEPS</sequence>
<name>A0A1M6AGY2_9FIRM</name>
<protein>
    <submittedName>
        <fullName evidence="2">Uncharacterized protein</fullName>
    </submittedName>
</protein>
<accession>A0A1M6AGY2</accession>
<dbReference type="RefSeq" id="WP_165613163.1">
    <property type="nucleotide sequence ID" value="NZ_FQZM01000003.1"/>
</dbReference>
<evidence type="ECO:0000313" key="2">
    <source>
        <dbReference type="EMBL" id="SHI35641.1"/>
    </source>
</evidence>
<feature type="region of interest" description="Disordered" evidence="1">
    <location>
        <begin position="1"/>
        <end position="50"/>
    </location>
</feature>
<gene>
    <name evidence="2" type="ORF">SAMN02745219_00140</name>
</gene>
<proteinExistence type="predicted"/>